<name>A0A9C6WRU6_ARADU</name>
<keyword evidence="3" id="KW-1185">Reference proteome</keyword>
<protein>
    <submittedName>
        <fullName evidence="4">Uncharacterized protein LOC127745808 isoform X1</fullName>
    </submittedName>
</protein>
<organism evidence="3 4">
    <name type="scientific">Arachis duranensis</name>
    <name type="common">Wild peanut</name>
    <dbReference type="NCBI Taxonomy" id="130453"/>
    <lineage>
        <taxon>Eukaryota</taxon>
        <taxon>Viridiplantae</taxon>
        <taxon>Streptophyta</taxon>
        <taxon>Embryophyta</taxon>
        <taxon>Tracheophyta</taxon>
        <taxon>Spermatophyta</taxon>
        <taxon>Magnoliopsida</taxon>
        <taxon>eudicotyledons</taxon>
        <taxon>Gunneridae</taxon>
        <taxon>Pentapetalae</taxon>
        <taxon>rosids</taxon>
        <taxon>fabids</taxon>
        <taxon>Fabales</taxon>
        <taxon>Fabaceae</taxon>
        <taxon>Papilionoideae</taxon>
        <taxon>50 kb inversion clade</taxon>
        <taxon>dalbergioids sensu lato</taxon>
        <taxon>Dalbergieae</taxon>
        <taxon>Pterocarpus clade</taxon>
        <taxon>Arachis</taxon>
    </lineage>
</organism>
<dbReference type="AlphaFoldDB" id="A0A9C6WRU6"/>
<dbReference type="KEGG" id="adu:127745808"/>
<feature type="chain" id="PRO_5038560860" evidence="2">
    <location>
        <begin position="20"/>
        <end position="183"/>
    </location>
</feature>
<reference evidence="3" key="1">
    <citation type="journal article" date="2016" name="Nat. Genet.">
        <title>The genome sequences of Arachis duranensis and Arachis ipaensis, the diploid ancestors of cultivated peanut.</title>
        <authorList>
            <person name="Bertioli D.J."/>
            <person name="Cannon S.B."/>
            <person name="Froenicke L."/>
            <person name="Huang G."/>
            <person name="Farmer A.D."/>
            <person name="Cannon E.K."/>
            <person name="Liu X."/>
            <person name="Gao D."/>
            <person name="Clevenger J."/>
            <person name="Dash S."/>
            <person name="Ren L."/>
            <person name="Moretzsohn M.C."/>
            <person name="Shirasawa K."/>
            <person name="Huang W."/>
            <person name="Vidigal B."/>
            <person name="Abernathy B."/>
            <person name="Chu Y."/>
            <person name="Niederhuth C.E."/>
            <person name="Umale P."/>
            <person name="Araujo A.C."/>
            <person name="Kozik A."/>
            <person name="Kim K.D."/>
            <person name="Burow M.D."/>
            <person name="Varshney R.K."/>
            <person name="Wang X."/>
            <person name="Zhang X."/>
            <person name="Barkley N."/>
            <person name="Guimaraes P.M."/>
            <person name="Isobe S."/>
            <person name="Guo B."/>
            <person name="Liao B."/>
            <person name="Stalker H.T."/>
            <person name="Schmitz R.J."/>
            <person name="Scheffler B.E."/>
            <person name="Leal-Bertioli S.C."/>
            <person name="Xun X."/>
            <person name="Jackson S.A."/>
            <person name="Michelmore R."/>
            <person name="Ozias-Akins P."/>
        </authorList>
    </citation>
    <scope>NUCLEOTIDE SEQUENCE [LARGE SCALE GENOMIC DNA]</scope>
    <source>
        <strain evidence="3">cv. V14167</strain>
    </source>
</reference>
<feature type="compositionally biased region" description="Basic and acidic residues" evidence="1">
    <location>
        <begin position="160"/>
        <end position="183"/>
    </location>
</feature>
<evidence type="ECO:0000256" key="2">
    <source>
        <dbReference type="SAM" id="SignalP"/>
    </source>
</evidence>
<dbReference type="RefSeq" id="XP_052115639.1">
    <property type="nucleotide sequence ID" value="XM_052259679.1"/>
</dbReference>
<evidence type="ECO:0000313" key="3">
    <source>
        <dbReference type="Proteomes" id="UP000515211"/>
    </source>
</evidence>
<gene>
    <name evidence="4" type="primary">LOC127745808</name>
</gene>
<evidence type="ECO:0000313" key="4">
    <source>
        <dbReference type="RefSeq" id="XP_052115639.1"/>
    </source>
</evidence>
<accession>A0A9C6WRU6</accession>
<sequence length="183" mass="21150">MACVCVWVVCFFFEYFFSAMTSKHVWKYNLEFGDVEESLMSDMLYLVLIKNDVTDFNKDLITMTKERLFYKVPFFEVKEQNCPPILEDILNVSKVTCPTILLLRGWQLVNHYPYHTATAARLSSFVSSHMFTTSEYVLEDVLGLGAAEKSPSGNSTSSSEDEKNRERGFHLESPKREEHDKES</sequence>
<proteinExistence type="predicted"/>
<keyword evidence="2" id="KW-0732">Signal</keyword>
<reference evidence="4" key="2">
    <citation type="submission" date="2025-08" db="UniProtKB">
        <authorList>
            <consortium name="RefSeq"/>
        </authorList>
    </citation>
    <scope>IDENTIFICATION</scope>
    <source>
        <tissue evidence="4">Whole plant</tissue>
    </source>
</reference>
<feature type="signal peptide" evidence="2">
    <location>
        <begin position="1"/>
        <end position="19"/>
    </location>
</feature>
<feature type="region of interest" description="Disordered" evidence="1">
    <location>
        <begin position="147"/>
        <end position="183"/>
    </location>
</feature>
<dbReference type="GeneID" id="127745808"/>
<dbReference type="Proteomes" id="UP000515211">
    <property type="component" value="Chromosome 3"/>
</dbReference>
<evidence type="ECO:0000256" key="1">
    <source>
        <dbReference type="SAM" id="MobiDB-lite"/>
    </source>
</evidence>